<dbReference type="Proteomes" id="UP000188613">
    <property type="component" value="Unassembled WGS sequence"/>
</dbReference>
<reference evidence="2 3" key="1">
    <citation type="submission" date="2016-12" db="EMBL/GenBank/DDBJ databases">
        <title>Domibacillus sp. SAB 38T whole genome sequencing.</title>
        <authorList>
            <person name="Verma A."/>
            <person name="Ojha A.K."/>
            <person name="Krishnamurthi S."/>
        </authorList>
    </citation>
    <scope>NUCLEOTIDE SEQUENCE [LARGE SCALE GENOMIC DNA]</scope>
    <source>
        <strain evidence="2 3">SAB 38</strain>
    </source>
</reference>
<gene>
    <name evidence="2" type="ORF">BTO28_06945</name>
</gene>
<dbReference type="RefSeq" id="WP_076764806.1">
    <property type="nucleotide sequence ID" value="NZ_MSFI01000009.1"/>
</dbReference>
<name>A0A1V2A9K6_9BACI</name>
<evidence type="ECO:0000313" key="2">
    <source>
        <dbReference type="EMBL" id="OMP67673.1"/>
    </source>
</evidence>
<protein>
    <recommendedName>
        <fullName evidence="4">Aminodeoxychorismate lyase</fullName>
    </recommendedName>
</protein>
<dbReference type="Gene3D" id="3.30.1490.480">
    <property type="entry name" value="Endolytic murein transglycosylase"/>
    <property type="match status" value="1"/>
</dbReference>
<sequence length="155" mass="17232">MTKQSLRSFGFGLLAASAALFVFDYTSTEKTLTEEEMISALEENNYSVQIEEEKNEKLEKKPVEAEPVNTEAPVKGESPEQEQQNVEKNKIKVTIETGMSSKDVVNELAEAGVIDDAESFNTYLTENDFASDLQIGTFTFSPNMSDEEIAKTLTK</sequence>
<dbReference type="STRING" id="1714355.BTO28_06945"/>
<proteinExistence type="predicted"/>
<dbReference type="OrthoDB" id="2138957at2"/>
<keyword evidence="3" id="KW-1185">Reference proteome</keyword>
<comment type="caution">
    <text evidence="2">The sequence shown here is derived from an EMBL/GenBank/DDBJ whole genome shotgun (WGS) entry which is preliminary data.</text>
</comment>
<organism evidence="2 3">
    <name type="scientific">Domibacillus epiphyticus</name>
    <dbReference type="NCBI Taxonomy" id="1714355"/>
    <lineage>
        <taxon>Bacteria</taxon>
        <taxon>Bacillati</taxon>
        <taxon>Bacillota</taxon>
        <taxon>Bacilli</taxon>
        <taxon>Bacillales</taxon>
        <taxon>Bacillaceae</taxon>
        <taxon>Domibacillus</taxon>
    </lineage>
</organism>
<evidence type="ECO:0000313" key="3">
    <source>
        <dbReference type="Proteomes" id="UP000188613"/>
    </source>
</evidence>
<feature type="region of interest" description="Disordered" evidence="1">
    <location>
        <begin position="50"/>
        <end position="87"/>
    </location>
</feature>
<feature type="compositionally biased region" description="Basic and acidic residues" evidence="1">
    <location>
        <begin position="51"/>
        <end position="64"/>
    </location>
</feature>
<evidence type="ECO:0008006" key="4">
    <source>
        <dbReference type="Google" id="ProtNLM"/>
    </source>
</evidence>
<evidence type="ECO:0000256" key="1">
    <source>
        <dbReference type="SAM" id="MobiDB-lite"/>
    </source>
</evidence>
<accession>A0A1V2A9K6</accession>
<dbReference type="Pfam" id="PF02618">
    <property type="entry name" value="YceG"/>
    <property type="match status" value="1"/>
</dbReference>
<dbReference type="InterPro" id="IPR003770">
    <property type="entry name" value="MLTG-like"/>
</dbReference>
<dbReference type="AlphaFoldDB" id="A0A1V2A9K6"/>
<dbReference type="EMBL" id="MSFI01000009">
    <property type="protein sequence ID" value="OMP67673.1"/>
    <property type="molecule type" value="Genomic_DNA"/>
</dbReference>